<dbReference type="InterPro" id="IPR036890">
    <property type="entry name" value="HATPase_C_sf"/>
</dbReference>
<dbReference type="PROSITE" id="PS50109">
    <property type="entry name" value="HIS_KIN"/>
    <property type="match status" value="1"/>
</dbReference>
<dbReference type="PRINTS" id="PR00344">
    <property type="entry name" value="BCTRLSENSOR"/>
</dbReference>
<dbReference type="InterPro" id="IPR003661">
    <property type="entry name" value="HisK_dim/P_dom"/>
</dbReference>
<evidence type="ECO:0000313" key="5">
    <source>
        <dbReference type="EMBL" id="MFD2569574.1"/>
    </source>
</evidence>
<dbReference type="EC" id="2.7.13.3" evidence="2"/>
<keyword evidence="5" id="KW-0808">Transferase</keyword>
<evidence type="ECO:0000313" key="6">
    <source>
        <dbReference type="Proteomes" id="UP001597469"/>
    </source>
</evidence>
<evidence type="ECO:0000259" key="4">
    <source>
        <dbReference type="PROSITE" id="PS50109"/>
    </source>
</evidence>
<organism evidence="5 6">
    <name type="scientific">Spirosoma soli</name>
    <dbReference type="NCBI Taxonomy" id="1770529"/>
    <lineage>
        <taxon>Bacteria</taxon>
        <taxon>Pseudomonadati</taxon>
        <taxon>Bacteroidota</taxon>
        <taxon>Cytophagia</taxon>
        <taxon>Cytophagales</taxon>
        <taxon>Cytophagaceae</taxon>
        <taxon>Spirosoma</taxon>
    </lineage>
</organism>
<dbReference type="SUPFAM" id="SSF47384">
    <property type="entry name" value="Homodimeric domain of signal transducing histidine kinase"/>
    <property type="match status" value="1"/>
</dbReference>
<dbReference type="InterPro" id="IPR036097">
    <property type="entry name" value="HisK_dim/P_sf"/>
</dbReference>
<dbReference type="GO" id="GO:0016301">
    <property type="term" value="F:kinase activity"/>
    <property type="evidence" value="ECO:0007669"/>
    <property type="project" value="UniProtKB-KW"/>
</dbReference>
<dbReference type="CDD" id="cd00082">
    <property type="entry name" value="HisKA"/>
    <property type="match status" value="1"/>
</dbReference>
<reference evidence="6" key="1">
    <citation type="journal article" date="2019" name="Int. J. Syst. Evol. Microbiol.">
        <title>The Global Catalogue of Microorganisms (GCM) 10K type strain sequencing project: providing services to taxonomists for standard genome sequencing and annotation.</title>
        <authorList>
            <consortium name="The Broad Institute Genomics Platform"/>
            <consortium name="The Broad Institute Genome Sequencing Center for Infectious Disease"/>
            <person name="Wu L."/>
            <person name="Ma J."/>
        </authorList>
    </citation>
    <scope>NUCLEOTIDE SEQUENCE [LARGE SCALE GENOMIC DNA]</scope>
    <source>
        <strain evidence="6">KCTC 42805</strain>
    </source>
</reference>
<keyword evidence="6" id="KW-1185">Reference proteome</keyword>
<dbReference type="Gene3D" id="1.10.287.130">
    <property type="match status" value="1"/>
</dbReference>
<keyword evidence="5" id="KW-0418">Kinase</keyword>
<dbReference type="RefSeq" id="WP_381518834.1">
    <property type="nucleotide sequence ID" value="NZ_JBHULN010000001.1"/>
</dbReference>
<dbReference type="Pfam" id="PF02518">
    <property type="entry name" value="HATPase_c"/>
    <property type="match status" value="1"/>
</dbReference>
<dbReference type="PANTHER" id="PTHR43547:SF2">
    <property type="entry name" value="HYBRID SIGNAL TRANSDUCTION HISTIDINE KINASE C"/>
    <property type="match status" value="1"/>
</dbReference>
<sequence>MSPPFSDSSASLTALVAFLDARRETILKNWRMACAQDPTLTNAEVLSHIDFNDSLPTVLTILQQRLVGKSEEGDIARIAIAHGLQRRHKAHLIIETVRELNHLTQTLYNELTHFQQLFPDTDHKLFWQVQQHMTQIMAEIINGSIQIYDELQRSEAAERAAALQKALDQMRTLSNERSDRLRTSMHDLGSGFGIISGAANLLNREGASAQNQAHYLDMLSRNLGSVQAMLTNLMDLSRLEAGQETLRIQPVNAAQLLKDISMSVQPIAQQRGLVLRAEGPSSLPVETDPIKLQRIIQNLLLNALTYTSAGFIEVSWARQDDQQWMFRIHDSGPGLPVHIATVLTEHLKPVSNALDPVKPKRHEPSSVVAGAMNERKAVSALDQSASRSSKGEGIGLTIVKEFSQLLQAKLEVETAPGQGTSFGLWLPMRYRGGGH</sequence>
<dbReference type="EMBL" id="JBHULN010000001">
    <property type="protein sequence ID" value="MFD2569574.1"/>
    <property type="molecule type" value="Genomic_DNA"/>
</dbReference>
<feature type="domain" description="Histidine kinase" evidence="4">
    <location>
        <begin position="183"/>
        <end position="430"/>
    </location>
</feature>
<dbReference type="InterPro" id="IPR005467">
    <property type="entry name" value="His_kinase_dom"/>
</dbReference>
<evidence type="ECO:0000256" key="3">
    <source>
        <dbReference type="ARBA" id="ARBA00022553"/>
    </source>
</evidence>
<dbReference type="SMART" id="SM00387">
    <property type="entry name" value="HATPase_c"/>
    <property type="match status" value="1"/>
</dbReference>
<name>A0ABW5LY80_9BACT</name>
<protein>
    <recommendedName>
        <fullName evidence="2">histidine kinase</fullName>
        <ecNumber evidence="2">2.7.13.3</ecNumber>
    </recommendedName>
</protein>
<comment type="caution">
    <text evidence="5">The sequence shown here is derived from an EMBL/GenBank/DDBJ whole genome shotgun (WGS) entry which is preliminary data.</text>
</comment>
<dbReference type="Proteomes" id="UP001597469">
    <property type="component" value="Unassembled WGS sequence"/>
</dbReference>
<dbReference type="CDD" id="cd00075">
    <property type="entry name" value="HATPase"/>
    <property type="match status" value="1"/>
</dbReference>
<dbReference type="InterPro" id="IPR003594">
    <property type="entry name" value="HATPase_dom"/>
</dbReference>
<accession>A0ABW5LY80</accession>
<dbReference type="SUPFAM" id="SSF55874">
    <property type="entry name" value="ATPase domain of HSP90 chaperone/DNA topoisomerase II/histidine kinase"/>
    <property type="match status" value="1"/>
</dbReference>
<gene>
    <name evidence="5" type="ORF">ACFSUS_02960</name>
</gene>
<evidence type="ECO:0000256" key="2">
    <source>
        <dbReference type="ARBA" id="ARBA00012438"/>
    </source>
</evidence>
<dbReference type="Gene3D" id="3.30.565.10">
    <property type="entry name" value="Histidine kinase-like ATPase, C-terminal domain"/>
    <property type="match status" value="1"/>
</dbReference>
<proteinExistence type="predicted"/>
<evidence type="ECO:0000256" key="1">
    <source>
        <dbReference type="ARBA" id="ARBA00000085"/>
    </source>
</evidence>
<dbReference type="PANTHER" id="PTHR43547">
    <property type="entry name" value="TWO-COMPONENT HISTIDINE KINASE"/>
    <property type="match status" value="1"/>
</dbReference>
<dbReference type="InterPro" id="IPR004358">
    <property type="entry name" value="Sig_transdc_His_kin-like_C"/>
</dbReference>
<keyword evidence="3" id="KW-0597">Phosphoprotein</keyword>
<comment type="catalytic activity">
    <reaction evidence="1">
        <text>ATP + protein L-histidine = ADP + protein N-phospho-L-histidine.</text>
        <dbReference type="EC" id="2.7.13.3"/>
    </reaction>
</comment>